<dbReference type="AlphaFoldDB" id="A0A843TME4"/>
<organism evidence="2 3">
    <name type="scientific">Colocasia esculenta</name>
    <name type="common">Wild taro</name>
    <name type="synonym">Arum esculentum</name>
    <dbReference type="NCBI Taxonomy" id="4460"/>
    <lineage>
        <taxon>Eukaryota</taxon>
        <taxon>Viridiplantae</taxon>
        <taxon>Streptophyta</taxon>
        <taxon>Embryophyta</taxon>
        <taxon>Tracheophyta</taxon>
        <taxon>Spermatophyta</taxon>
        <taxon>Magnoliopsida</taxon>
        <taxon>Liliopsida</taxon>
        <taxon>Araceae</taxon>
        <taxon>Aroideae</taxon>
        <taxon>Colocasieae</taxon>
        <taxon>Colocasia</taxon>
    </lineage>
</organism>
<dbReference type="Proteomes" id="UP000652761">
    <property type="component" value="Unassembled WGS sequence"/>
</dbReference>
<protein>
    <submittedName>
        <fullName evidence="2">Uncharacterized protein</fullName>
    </submittedName>
</protein>
<evidence type="ECO:0000313" key="2">
    <source>
        <dbReference type="EMBL" id="MQL72848.1"/>
    </source>
</evidence>
<feature type="region of interest" description="Disordered" evidence="1">
    <location>
        <begin position="1"/>
        <end position="30"/>
    </location>
</feature>
<comment type="caution">
    <text evidence="2">The sequence shown here is derived from an EMBL/GenBank/DDBJ whole genome shotgun (WGS) entry which is preliminary data.</text>
</comment>
<accession>A0A843TME4</accession>
<keyword evidence="3" id="KW-1185">Reference proteome</keyword>
<proteinExistence type="predicted"/>
<gene>
    <name evidence="2" type="ORF">Taro_005200</name>
</gene>
<reference evidence="2" key="1">
    <citation type="submission" date="2017-07" db="EMBL/GenBank/DDBJ databases">
        <title>Taro Niue Genome Assembly and Annotation.</title>
        <authorList>
            <person name="Atibalentja N."/>
            <person name="Keating K."/>
            <person name="Fields C.J."/>
        </authorList>
    </citation>
    <scope>NUCLEOTIDE SEQUENCE</scope>
    <source>
        <strain evidence="2">Niue_2</strain>
        <tissue evidence="2">Leaf</tissue>
    </source>
</reference>
<evidence type="ECO:0000313" key="3">
    <source>
        <dbReference type="Proteomes" id="UP000652761"/>
    </source>
</evidence>
<sequence>MTGEVVPVAPVPPPPGVERAQARVSRGARHGPATVWSTVLGEFPTEPVTSEAHPYSPQARARRRFLYRRPVRSRDVAVLVQRL</sequence>
<dbReference type="EMBL" id="NMUH01000144">
    <property type="protein sequence ID" value="MQL72848.1"/>
    <property type="molecule type" value="Genomic_DNA"/>
</dbReference>
<evidence type="ECO:0000256" key="1">
    <source>
        <dbReference type="SAM" id="MobiDB-lite"/>
    </source>
</evidence>
<name>A0A843TME4_COLES</name>